<evidence type="ECO:0000256" key="5">
    <source>
        <dbReference type="ARBA" id="ARBA00022574"/>
    </source>
</evidence>
<evidence type="ECO:0000256" key="2">
    <source>
        <dbReference type="ARBA" id="ARBA00004607"/>
    </source>
</evidence>
<dbReference type="SUPFAM" id="SSF50978">
    <property type="entry name" value="WD40 repeat-like"/>
    <property type="match status" value="1"/>
</dbReference>
<dbReference type="PANTHER" id="PTHR19853:SF1">
    <property type="entry name" value="TBC1 DOMAIN FAMILY MEMBER 31"/>
    <property type="match status" value="1"/>
</dbReference>
<dbReference type="SMART" id="SM00320">
    <property type="entry name" value="WD40"/>
    <property type="match status" value="6"/>
</dbReference>
<proteinExistence type="predicted"/>
<evidence type="ECO:0000256" key="12">
    <source>
        <dbReference type="SAM" id="Coils"/>
    </source>
</evidence>
<dbReference type="InterPro" id="IPR015943">
    <property type="entry name" value="WD40/YVTN_repeat-like_dom_sf"/>
</dbReference>
<keyword evidence="9" id="KW-0206">Cytoskeleton</keyword>
<comment type="caution">
    <text evidence="15">The sequence shown here is derived from an EMBL/GenBank/DDBJ whole genome shotgun (WGS) entry which is preliminary data.</text>
</comment>
<dbReference type="GO" id="GO:0034451">
    <property type="term" value="C:centriolar satellite"/>
    <property type="evidence" value="ECO:0007669"/>
    <property type="project" value="UniProtKB-SubCell"/>
</dbReference>
<feature type="compositionally biased region" description="Polar residues" evidence="13">
    <location>
        <begin position="1227"/>
        <end position="1238"/>
    </location>
</feature>
<protein>
    <recommendedName>
        <fullName evidence="3">TBC1 domain family member 31</fullName>
    </recommendedName>
</protein>
<dbReference type="Gene3D" id="1.10.472.80">
    <property type="entry name" value="Ypt/Rab-GAP domain of gyp1p, domain 3"/>
    <property type="match status" value="1"/>
</dbReference>
<evidence type="ECO:0000256" key="10">
    <source>
        <dbReference type="ARBA" id="ARBA00023273"/>
    </source>
</evidence>
<comment type="function">
    <text evidence="11">Molecular adapter which is involved in cilium biogenesis. Part of a functional complex including OFD1 a centriolar protein involved in cilium assembly. Could regulate the cAMP-dependent phosphorylation of OFD1, and its subsequent ubiquitination by PJA2 which ultimately leads to its proteasomal degradation.</text>
</comment>
<dbReference type="InterPro" id="IPR036322">
    <property type="entry name" value="WD40_repeat_dom_sf"/>
</dbReference>
<comment type="subcellular location">
    <subcellularLocation>
        <location evidence="1">Cytoplasm</location>
        <location evidence="1">Cytoskeleton</location>
        <location evidence="1">Cilium basal body</location>
    </subcellularLocation>
    <subcellularLocation>
        <location evidence="2">Cytoplasm</location>
        <location evidence="2">Cytoskeleton</location>
        <location evidence="2">Microtubule organizing center</location>
        <location evidence="2">Centrosome</location>
        <location evidence="2">Centriolar satellite</location>
    </subcellularLocation>
</comment>
<dbReference type="PROSITE" id="PS50086">
    <property type="entry name" value="TBC_RABGAP"/>
    <property type="match status" value="1"/>
</dbReference>
<feature type="compositionally biased region" description="Basic and acidic residues" evidence="13">
    <location>
        <begin position="1207"/>
        <end position="1223"/>
    </location>
</feature>
<dbReference type="GO" id="GO:0036064">
    <property type="term" value="C:ciliary basal body"/>
    <property type="evidence" value="ECO:0007669"/>
    <property type="project" value="TreeGrafter"/>
</dbReference>
<dbReference type="Proteomes" id="UP000282087">
    <property type="component" value="Unassembled WGS sequence"/>
</dbReference>
<feature type="region of interest" description="Disordered" evidence="13">
    <location>
        <begin position="1196"/>
        <end position="1239"/>
    </location>
</feature>
<feature type="compositionally biased region" description="Polar residues" evidence="13">
    <location>
        <begin position="1103"/>
        <end position="1119"/>
    </location>
</feature>
<dbReference type="GO" id="GO:0060271">
    <property type="term" value="P:cilium assembly"/>
    <property type="evidence" value="ECO:0007669"/>
    <property type="project" value="TreeGrafter"/>
</dbReference>
<feature type="coiled-coil region" evidence="12">
    <location>
        <begin position="927"/>
        <end position="954"/>
    </location>
</feature>
<evidence type="ECO:0000256" key="8">
    <source>
        <dbReference type="ARBA" id="ARBA00023054"/>
    </source>
</evidence>
<dbReference type="Gene3D" id="2.130.10.10">
    <property type="entry name" value="YVTN repeat-like/Quinoprotein amine dehydrogenase"/>
    <property type="match status" value="1"/>
</dbReference>
<reference evidence="15 16" key="1">
    <citation type="submission" date="2018-06" db="EMBL/GenBank/DDBJ databases">
        <title>Comparative genomics of downy mildews reveals potential adaptations to biotrophy.</title>
        <authorList>
            <person name="Fletcher K."/>
            <person name="Klosterman S.J."/>
            <person name="Derevnina L."/>
            <person name="Martin F."/>
            <person name="Koike S."/>
            <person name="Reyes Chin-Wo S."/>
            <person name="Mou B."/>
            <person name="Michelmore R."/>
        </authorList>
    </citation>
    <scope>NUCLEOTIDE SEQUENCE [LARGE SCALE GENOMIC DNA]</scope>
    <source>
        <strain evidence="15 16">R14</strain>
    </source>
</reference>
<keyword evidence="8 12" id="KW-0175">Coiled coil</keyword>
<dbReference type="PANTHER" id="PTHR19853">
    <property type="entry name" value="WD REPEAT CONTAINING PROTEIN 3 WDR3"/>
    <property type="match status" value="1"/>
</dbReference>
<evidence type="ECO:0000256" key="7">
    <source>
        <dbReference type="ARBA" id="ARBA00022794"/>
    </source>
</evidence>
<evidence type="ECO:0000256" key="1">
    <source>
        <dbReference type="ARBA" id="ARBA00004120"/>
    </source>
</evidence>
<dbReference type="STRING" id="542832.A0A3M6VK61"/>
<name>A0A3M6VK61_9STRA</name>
<organism evidence="15 16">
    <name type="scientific">Peronospora effusa</name>
    <dbReference type="NCBI Taxonomy" id="542832"/>
    <lineage>
        <taxon>Eukaryota</taxon>
        <taxon>Sar</taxon>
        <taxon>Stramenopiles</taxon>
        <taxon>Oomycota</taxon>
        <taxon>Peronosporomycetes</taxon>
        <taxon>Peronosporales</taxon>
        <taxon>Peronosporaceae</taxon>
        <taxon>Peronospora</taxon>
    </lineage>
</organism>
<keyword evidence="4" id="KW-0963">Cytoplasm</keyword>
<dbReference type="InterPro" id="IPR000195">
    <property type="entry name" value="Rab-GAP-TBC_dom"/>
</dbReference>
<dbReference type="VEuPathDB" id="FungiDB:DD237_005118"/>
<evidence type="ECO:0000259" key="14">
    <source>
        <dbReference type="PROSITE" id="PS50086"/>
    </source>
</evidence>
<sequence>MVQTLELQATQDGIIWRRRPLVSSKGLLSCVKNLPLSSYDKRPATFRAVTFNTSGDLLAATDERGRVFVFYVTANRYALVQHLGTPTTHCCFSPTHKTELLVTCEDKTVRCIDVKTQKLISTLQGHKLAIQCASFQKSGQLALTASQDAVILWDTKDWSRYRVLNAGPGVEDAKFVFRKDLVAVCFHDDTIMMWELTTLTLKYKFSLPEEEESPGLQKIAVSDDHQVLVASGKTPFIYVWKIESQTIIRIMELPLPIKQVVRHAFLPEHNTMISLLVDDGGVVFLDVAAKDPQINLEISNRGRTISTFDIECHARYLAASTSDGFLLLYDMDIARKTTANAQERQRKEGFIELDDHARIRTRSGLEKIDFSDDVDPAADSNEWDLSAPEHNRPVPSKLIDSLFGAKYPRQAMQTANQTRSCATTAIYTECSRMLPASATRARVRAAIGSFSVPSKKAMANAFPKLRKDDRTRRPSPLSRPPAQLTVQEIEINRRRLVGFLKCNGMYPKKYRVLVWRFLLRLPKNEEAFRLLVAKGKHPVFTRLKDDYQLQKGRIFRRLHRILSAMVNWCPAFGKVSYLPAIVYPFVKIFRENDLAAFEASLSVMLHWCGECLVDPPYPPVIVMSAIEKELARREPRLYDHLTQYEVASEVYAWSLLKTIFTEVLSEDEWMCLWDHLFTWPDTPQLVFVAVLAYLSYFRTALLAACDRFSIEQFFHQQNAINIQKFIQLMMNLRDKLDLDDFAANKDLAAADSITRGHGRFWPLSRGQYPAFAHYPRLAVDSQISECNRIALEEAELSYKQKLLDQTEKVSKKLKTEHEKWMKDSKLIIDTQKRRQKEAIAAERERMLHLITLDYETRQRRLQHLTNMELSAHKTLEEIAKMLQSEYQKLVSTLAAQKEQMELEVSSRKQKKDLQGIEFETHDWVHEIDKQRKRAERLSRLRTEFETQVKRQELQDMLRLESWKRVDEEKERKAKMRLRHREKCALQSQENRVYEELDKQLFDQQLAKDNEISKYERSRRARHNEQQECDELNHEINGRKDAYLKARDHTEKPRVQAQETEDKNFRHHSRDLTHKEAATRNGADNAYRDHRNRDDAANREESRSQCNVLANDEIQGNASEGNEPLPRTSDDVSNKFAVHTQMQGPPSSESSMSSANGSCRRTMADTSLLEKALGNLSSSSSSHRSDSSMEHILVEAAADEASSTHSTGRREDSTMQEEEVKSEDQYAATISPTRRQSSPEAALGFSHVENEALKIPHTMQTFLPEHFEEVVAPPAAHQTSQAHEDEGQFPLQLAVENDDATSTSGAASDLSQVHHQERPFPVASRNLSPAQQEDESISTPQAAGVYTCVNYDEQSTLEATPAYLRTEKPTSFPPRANSKPFDSDAAGQSVVSVDDLIESLHSDSEGDASSTAMDVLQRPIAELEKKLGIRFDDFSDEEMEDEAIEDDSAELLQRAKQLLELSSFDTDSDNDL</sequence>
<feature type="compositionally biased region" description="Low complexity" evidence="13">
    <location>
        <begin position="1146"/>
        <end position="1157"/>
    </location>
</feature>
<dbReference type="Pfam" id="PF00566">
    <property type="entry name" value="RabGAP-TBC"/>
    <property type="match status" value="1"/>
</dbReference>
<gene>
    <name evidence="15" type="ORF">DD238_004468</name>
</gene>
<keyword evidence="5" id="KW-0853">WD repeat</keyword>
<keyword evidence="16" id="KW-1185">Reference proteome</keyword>
<evidence type="ECO:0000256" key="9">
    <source>
        <dbReference type="ARBA" id="ARBA00023212"/>
    </source>
</evidence>
<accession>A0A3M6VK61</accession>
<dbReference type="EMBL" id="QLLG01000192">
    <property type="protein sequence ID" value="RMX66692.1"/>
    <property type="molecule type" value="Genomic_DNA"/>
</dbReference>
<feature type="region of interest" description="Disordered" evidence="13">
    <location>
        <begin position="1047"/>
        <end position="1159"/>
    </location>
</feature>
<evidence type="ECO:0000256" key="3">
    <source>
        <dbReference type="ARBA" id="ARBA00014199"/>
    </source>
</evidence>
<feature type="compositionally biased region" description="Basic and acidic residues" evidence="13">
    <location>
        <begin position="1047"/>
        <end position="1077"/>
    </location>
</feature>
<feature type="region of interest" description="Disordered" evidence="13">
    <location>
        <begin position="1366"/>
        <end position="1385"/>
    </location>
</feature>
<keyword evidence="6" id="KW-0677">Repeat</keyword>
<dbReference type="InterPro" id="IPR001680">
    <property type="entry name" value="WD40_rpt"/>
</dbReference>
<dbReference type="Pfam" id="PF00400">
    <property type="entry name" value="WD40"/>
    <property type="match status" value="1"/>
</dbReference>
<feature type="compositionally biased region" description="Basic and acidic residues" evidence="13">
    <location>
        <begin position="1085"/>
        <end position="1102"/>
    </location>
</feature>
<evidence type="ECO:0000313" key="15">
    <source>
        <dbReference type="EMBL" id="RMX66692.1"/>
    </source>
</evidence>
<keyword evidence="7" id="KW-0970">Cilium biogenesis/degradation</keyword>
<evidence type="ECO:0000256" key="4">
    <source>
        <dbReference type="ARBA" id="ARBA00022490"/>
    </source>
</evidence>
<dbReference type="InterPro" id="IPR035969">
    <property type="entry name" value="Rab-GAP_TBC_sf"/>
</dbReference>
<evidence type="ECO:0000313" key="16">
    <source>
        <dbReference type="Proteomes" id="UP000282087"/>
    </source>
</evidence>
<dbReference type="InterPro" id="IPR051570">
    <property type="entry name" value="TBC1_cilium_biogenesis"/>
</dbReference>
<evidence type="ECO:0000256" key="13">
    <source>
        <dbReference type="SAM" id="MobiDB-lite"/>
    </source>
</evidence>
<evidence type="ECO:0000256" key="6">
    <source>
        <dbReference type="ARBA" id="ARBA00022737"/>
    </source>
</evidence>
<feature type="region of interest" description="Disordered" evidence="13">
    <location>
        <begin position="1012"/>
        <end position="1035"/>
    </location>
</feature>
<keyword evidence="10" id="KW-0966">Cell projection</keyword>
<evidence type="ECO:0000256" key="11">
    <source>
        <dbReference type="ARBA" id="ARBA00034464"/>
    </source>
</evidence>
<dbReference type="SUPFAM" id="SSF47923">
    <property type="entry name" value="Ypt/Rab-GAP domain of gyp1p"/>
    <property type="match status" value="1"/>
</dbReference>
<feature type="domain" description="Rab-GAP TBC" evidence="14">
    <location>
        <begin position="505"/>
        <end position="680"/>
    </location>
</feature>